<dbReference type="Proteomes" id="UP000183504">
    <property type="component" value="Unassembled WGS sequence"/>
</dbReference>
<protein>
    <recommendedName>
        <fullName evidence="4">LXG domain-containing protein</fullName>
    </recommendedName>
</protein>
<dbReference type="EMBL" id="CDMW01000001">
    <property type="protein sequence ID" value="CEL91477.1"/>
    <property type="molecule type" value="Genomic_DNA"/>
</dbReference>
<evidence type="ECO:0000313" key="3">
    <source>
        <dbReference type="Proteomes" id="UP000183504"/>
    </source>
</evidence>
<evidence type="ECO:0000313" key="2">
    <source>
        <dbReference type="EMBL" id="CEL91477.1"/>
    </source>
</evidence>
<gene>
    <name evidence="2" type="ORF">SSV_2209</name>
</gene>
<dbReference type="RefSeq" id="WP_072074830.1">
    <property type="nucleotide sequence ID" value="NZ_CDMW01000001.1"/>
</dbReference>
<proteinExistence type="predicted"/>
<evidence type="ECO:0008006" key="4">
    <source>
        <dbReference type="Google" id="ProtNLM"/>
    </source>
</evidence>
<sequence>MAKITVDQLQELGEYGKKVKDNSKQFKAAVVNANYQFALKYKGSEGDVIKAFVEKLNTIQNQVFDIYPGYLDYFGAVMENYDTGLSGLGFATKAWSQDGEAGAQGVQQKLVGDQKKKVEAIRKSLDVHYTTAATILGSGKISAEAVYNDASAALDDAGGKRSQLDSSMQEFYKSFVDGLNTSQAQLKAILEVLNNARYIGSLEPSTVVNAIAEKRLTNPDDLKMLDAIQDSGDAAMVTAILSGDKFREMGKVDATHVSSNMSAYAYAQFAGVKDLGSSDNINDLEAFISELQKQDPDKVKIYMEKLSAASAQQGYISVAQGLRLFPDFPAERTPEAMANYIDSIRGNNEELAEVSANLRKHAHLAGLFDSLYLLDVGTRYNTYGAEIKLTQTTLSDLGYTAQGFGYKLTQLETDVTNNYTISKQTFNIAVDNYLEAESVHFDQMSEKIEKLEASKKQAVLDFIGDVAQAGIYLLPGGVPAKIAVNLFGDIAKKTGSNYASDFADYLKDFRDAVPKDYRTTAVSSLSVLKAPFKLYEKLEKINKDIKEAKDAQLYSIFNVGGVSVNKDGKVVKAEYTPAYDLDAFLTMKDLADNGLSAHVYRQALIDGKSPEEALAKLNEFESNVNKPDVLSVSAKNFALGRPDVPANIGAVGQMMYEERMKQEDRDKALLNKMQEFDAQEIWNHYQDYGRNSIIPDTSDQKNPKAAESAENLKKDIQDDFNRIAQGRF</sequence>
<accession>A0A0B7GNT7</accession>
<dbReference type="AlphaFoldDB" id="A0A0B7GNT7"/>
<name>A0A0B7GNT7_STRSA</name>
<evidence type="ECO:0000256" key="1">
    <source>
        <dbReference type="SAM" id="MobiDB-lite"/>
    </source>
</evidence>
<feature type="region of interest" description="Disordered" evidence="1">
    <location>
        <begin position="693"/>
        <end position="717"/>
    </location>
</feature>
<reference evidence="2 3" key="1">
    <citation type="submission" date="2015-01" db="EMBL/GenBank/DDBJ databases">
        <authorList>
            <person name="Pelicic Vladimir"/>
        </authorList>
    </citation>
    <scope>NUCLEOTIDE SEQUENCE [LARGE SCALE GENOMIC DNA]</scope>
    <source>
        <strain evidence="2 3">2908</strain>
    </source>
</reference>
<organism evidence="2 3">
    <name type="scientific">Streptococcus sanguinis</name>
    <dbReference type="NCBI Taxonomy" id="1305"/>
    <lineage>
        <taxon>Bacteria</taxon>
        <taxon>Bacillati</taxon>
        <taxon>Bacillota</taxon>
        <taxon>Bacilli</taxon>
        <taxon>Lactobacillales</taxon>
        <taxon>Streptococcaceae</taxon>
        <taxon>Streptococcus</taxon>
    </lineage>
</organism>